<protein>
    <submittedName>
        <fullName evidence="1">14035_t:CDS:1</fullName>
    </submittedName>
</protein>
<sequence>ERERPIRSTRLKRQRTTEDLSQEIYPDLQEAPKAPATGEGRLWDVDGEGSESSDVCLEDGINEIYNFYFDNVKEVAPEIDIGKLEEKD</sequence>
<evidence type="ECO:0000313" key="2">
    <source>
        <dbReference type="Proteomes" id="UP000789920"/>
    </source>
</evidence>
<dbReference type="Proteomes" id="UP000789920">
    <property type="component" value="Unassembled WGS sequence"/>
</dbReference>
<organism evidence="1 2">
    <name type="scientific">Racocetra persica</name>
    <dbReference type="NCBI Taxonomy" id="160502"/>
    <lineage>
        <taxon>Eukaryota</taxon>
        <taxon>Fungi</taxon>
        <taxon>Fungi incertae sedis</taxon>
        <taxon>Mucoromycota</taxon>
        <taxon>Glomeromycotina</taxon>
        <taxon>Glomeromycetes</taxon>
        <taxon>Diversisporales</taxon>
        <taxon>Gigasporaceae</taxon>
        <taxon>Racocetra</taxon>
    </lineage>
</organism>
<feature type="non-terminal residue" evidence="1">
    <location>
        <position position="1"/>
    </location>
</feature>
<name>A0ACA9N8W0_9GLOM</name>
<keyword evidence="2" id="KW-1185">Reference proteome</keyword>
<accession>A0ACA9N8W0</accession>
<reference evidence="1" key="1">
    <citation type="submission" date="2021-06" db="EMBL/GenBank/DDBJ databases">
        <authorList>
            <person name="Kallberg Y."/>
            <person name="Tangrot J."/>
            <person name="Rosling A."/>
        </authorList>
    </citation>
    <scope>NUCLEOTIDE SEQUENCE</scope>
    <source>
        <strain evidence="1">MA461A</strain>
    </source>
</reference>
<evidence type="ECO:0000313" key="1">
    <source>
        <dbReference type="EMBL" id="CAG8638559.1"/>
    </source>
</evidence>
<dbReference type="EMBL" id="CAJVQC010012468">
    <property type="protein sequence ID" value="CAG8638559.1"/>
    <property type="molecule type" value="Genomic_DNA"/>
</dbReference>
<comment type="caution">
    <text evidence="1">The sequence shown here is derived from an EMBL/GenBank/DDBJ whole genome shotgun (WGS) entry which is preliminary data.</text>
</comment>
<proteinExistence type="predicted"/>
<gene>
    <name evidence="1" type="ORF">RPERSI_LOCUS7386</name>
</gene>